<dbReference type="Proteomes" id="UP000583929">
    <property type="component" value="Unassembled WGS sequence"/>
</dbReference>
<dbReference type="EMBL" id="JAATIP010000253">
    <property type="protein sequence ID" value="KAF4356382.1"/>
    <property type="molecule type" value="Genomic_DNA"/>
</dbReference>
<dbReference type="Proteomes" id="UP000525078">
    <property type="component" value="Unassembled WGS sequence"/>
</dbReference>
<dbReference type="PANTHER" id="PTHR46248:SF6">
    <property type="entry name" value="OS03G0859900 PROTEIN"/>
    <property type="match status" value="1"/>
</dbReference>
<organism evidence="5 7">
    <name type="scientific">Cannabis sativa</name>
    <name type="common">Hemp</name>
    <name type="synonym">Marijuana</name>
    <dbReference type="NCBI Taxonomy" id="3483"/>
    <lineage>
        <taxon>Eukaryota</taxon>
        <taxon>Viridiplantae</taxon>
        <taxon>Streptophyta</taxon>
        <taxon>Embryophyta</taxon>
        <taxon>Tracheophyta</taxon>
        <taxon>Spermatophyta</taxon>
        <taxon>Magnoliopsida</taxon>
        <taxon>eudicotyledons</taxon>
        <taxon>Gunneridae</taxon>
        <taxon>Pentapetalae</taxon>
        <taxon>rosids</taxon>
        <taxon>fabids</taxon>
        <taxon>Rosales</taxon>
        <taxon>Cannabaceae</taxon>
        <taxon>Cannabis</taxon>
    </lineage>
</organism>
<comment type="caution">
    <text evidence="5">The sequence shown here is derived from an EMBL/GenBank/DDBJ whole genome shotgun (WGS) entry which is preliminary data.</text>
</comment>
<feature type="domain" description="DUF547" evidence="3">
    <location>
        <begin position="398"/>
        <end position="528"/>
    </location>
</feature>
<dbReference type="Pfam" id="PF14389">
    <property type="entry name" value="Lzipper-MIP1"/>
    <property type="match status" value="1"/>
</dbReference>
<evidence type="ECO:0000259" key="3">
    <source>
        <dbReference type="Pfam" id="PF04784"/>
    </source>
</evidence>
<keyword evidence="8" id="KW-1185">Reference proteome</keyword>
<evidence type="ECO:0000313" key="5">
    <source>
        <dbReference type="EMBL" id="KAF4356382.1"/>
    </source>
</evidence>
<feature type="region of interest" description="Disordered" evidence="2">
    <location>
        <begin position="140"/>
        <end position="165"/>
    </location>
</feature>
<evidence type="ECO:0000256" key="1">
    <source>
        <dbReference type="SAM" id="Coils"/>
    </source>
</evidence>
<accession>A0A7J6EDD5</accession>
<dbReference type="EMBL" id="JAATIQ010000057">
    <property type="protein sequence ID" value="KAF4391724.1"/>
    <property type="molecule type" value="Genomic_DNA"/>
</dbReference>
<name>A0A7J6EDD5_CANSA</name>
<evidence type="ECO:0000259" key="4">
    <source>
        <dbReference type="Pfam" id="PF14389"/>
    </source>
</evidence>
<dbReference type="InterPro" id="IPR025757">
    <property type="entry name" value="MIP1_Leuzipper"/>
</dbReference>
<dbReference type="PANTHER" id="PTHR46248">
    <property type="entry name" value="EXPRESSED PROTEIN"/>
    <property type="match status" value="1"/>
</dbReference>
<feature type="domain" description="Ternary complex factor MIP1 leucine-zipper" evidence="4">
    <location>
        <begin position="30"/>
        <end position="112"/>
    </location>
</feature>
<proteinExistence type="predicted"/>
<gene>
    <name evidence="5" type="ORF">F8388_013247</name>
    <name evidence="6" type="ORF">G4B88_005610</name>
</gene>
<feature type="coiled-coil region" evidence="1">
    <location>
        <begin position="82"/>
        <end position="116"/>
    </location>
</feature>
<evidence type="ECO:0008006" key="9">
    <source>
        <dbReference type="Google" id="ProtNLM"/>
    </source>
</evidence>
<evidence type="ECO:0000313" key="7">
    <source>
        <dbReference type="Proteomes" id="UP000525078"/>
    </source>
</evidence>
<protein>
    <recommendedName>
        <fullName evidence="9">DUF547 domain-containing protein</fullName>
    </recommendedName>
</protein>
<evidence type="ECO:0000313" key="6">
    <source>
        <dbReference type="EMBL" id="KAF4391724.1"/>
    </source>
</evidence>
<evidence type="ECO:0000256" key="2">
    <source>
        <dbReference type="SAM" id="MobiDB-lite"/>
    </source>
</evidence>
<evidence type="ECO:0000313" key="8">
    <source>
        <dbReference type="Proteomes" id="UP000583929"/>
    </source>
</evidence>
<dbReference type="InterPro" id="IPR006869">
    <property type="entry name" value="DUF547"/>
</dbReference>
<keyword evidence="1" id="KW-0175">Coiled coil</keyword>
<reference evidence="7 8" key="1">
    <citation type="journal article" date="2020" name="bioRxiv">
        <title>Sequence and annotation of 42 cannabis genomes reveals extensive copy number variation in cannabinoid synthesis and pathogen resistance genes.</title>
        <authorList>
            <person name="Mckernan K.J."/>
            <person name="Helbert Y."/>
            <person name="Kane L.T."/>
            <person name="Ebling H."/>
            <person name="Zhang L."/>
            <person name="Liu B."/>
            <person name="Eaton Z."/>
            <person name="Mclaughlin S."/>
            <person name="Kingan S."/>
            <person name="Baybayan P."/>
            <person name="Concepcion G."/>
            <person name="Jordan M."/>
            <person name="Riva A."/>
            <person name="Barbazuk W."/>
            <person name="Harkins T."/>
        </authorList>
    </citation>
    <scope>NUCLEOTIDE SEQUENCE [LARGE SCALE GENOMIC DNA]</scope>
    <source>
        <strain evidence="7 8">cv. Jamaican Lion 4</strain>
        <strain evidence="6">Father</strain>
        <strain evidence="5">Mother</strain>
        <tissue evidence="5">Leaf</tissue>
    </source>
</reference>
<dbReference type="Pfam" id="PF04784">
    <property type="entry name" value="DUF547"/>
    <property type="match status" value="1"/>
</dbReference>
<sequence length="611" mass="68857">MASQLTAGDHYGGIPAAAAGNIIRKKKQNGQRKREELEREVSVLETMLNQEERMREVLDQVHNNQHHKGSPITIPNFLPPKTKELLTELAMVEGEISRLESQINQLKLGVVQHEQEVATKNKESKSKQWRFGSPIRSVVNPSSSSSSFTFPSPMHNSNNNNNTNTNNINGVETKTLHFISKAIKGDYYNNNNNNNNDFSLNPKRGNVKENNYFHEEKVPRKSGVMLKPSSPMRDIRNPSPKPMRNFVTSNLDLPPKPVSALVQNSEENNIQNWQPNKLSEEIMKCLNLIYIRLLRTTRAMELEKSGPISRSLQYSSTLSSRSFRVEAGLNSSSKESRQQDPYGIFNLEESIPRDIGPYKNLVIFTSSSMDPKCISSPSSVPLLRKLRLLMNNLQTVNLKNLTYHQKLAFWINMYNACIMHGYIQYGVPSTPEKLLTLMNKAILNIGGNIINAQAIEHYILRKSAPSIMKENGENDDKESVVRELYGLETTDPNVTFALCCGTRSSPAVRMYTGESVVAELERSKLEYLQASIIVTSTKKIGLPELLVTNMDDFAVSKELLVEWVCHHLPTAGSLRKSIVDCFRSNNSGRIISTATVEKIPSDFEFQYLLAI</sequence>
<feature type="coiled-coil region" evidence="1">
    <location>
        <begin position="27"/>
        <end position="54"/>
    </location>
</feature>
<dbReference type="AlphaFoldDB" id="A0A7J6EDD5"/>